<proteinExistence type="predicted"/>
<accession>A0AAW1K9T2</accession>
<protein>
    <submittedName>
        <fullName evidence="2">Uncharacterized protein</fullName>
    </submittedName>
</protein>
<gene>
    <name evidence="2" type="ORF">RND81_06G098100</name>
</gene>
<evidence type="ECO:0000313" key="3">
    <source>
        <dbReference type="Proteomes" id="UP001443914"/>
    </source>
</evidence>
<feature type="signal peptide" evidence="1">
    <location>
        <begin position="1"/>
        <end position="24"/>
    </location>
</feature>
<dbReference type="EMBL" id="JBDFQZ010000006">
    <property type="protein sequence ID" value="KAK9714487.1"/>
    <property type="molecule type" value="Genomic_DNA"/>
</dbReference>
<comment type="caution">
    <text evidence="2">The sequence shown here is derived from an EMBL/GenBank/DDBJ whole genome shotgun (WGS) entry which is preliminary data.</text>
</comment>
<reference evidence="2" key="1">
    <citation type="submission" date="2024-03" db="EMBL/GenBank/DDBJ databases">
        <title>WGS assembly of Saponaria officinalis var. Norfolk2.</title>
        <authorList>
            <person name="Jenkins J."/>
            <person name="Shu S."/>
            <person name="Grimwood J."/>
            <person name="Barry K."/>
            <person name="Goodstein D."/>
            <person name="Schmutz J."/>
            <person name="Leebens-Mack J."/>
            <person name="Osbourn A."/>
        </authorList>
    </citation>
    <scope>NUCLEOTIDE SEQUENCE [LARGE SCALE GENOMIC DNA]</scope>
    <source>
        <strain evidence="2">JIC</strain>
    </source>
</reference>
<sequence>MPPQKSTLFLITLLLFTHIHHTSAYIPSLTQIRSLFSLSHTLLSLSSTLLHRVATLRFSRADVSDALRAKILAGKLELLMDLRFWPTVFSLCWDLYRNYAWLETVSFKDKGEFNELMTRALSELPRVRNGSEWTAWVERNYENVRRVFYSVITRLHSVFTKSGPIKELVETLKEEMEEGDFIKDCLEVGAKDIRGLIQILKELSSPYTTADYKHEVEL</sequence>
<evidence type="ECO:0000313" key="2">
    <source>
        <dbReference type="EMBL" id="KAK9714487.1"/>
    </source>
</evidence>
<keyword evidence="1" id="KW-0732">Signal</keyword>
<evidence type="ECO:0000256" key="1">
    <source>
        <dbReference type="SAM" id="SignalP"/>
    </source>
</evidence>
<dbReference type="AlphaFoldDB" id="A0AAW1K9T2"/>
<dbReference type="Proteomes" id="UP001443914">
    <property type="component" value="Unassembled WGS sequence"/>
</dbReference>
<keyword evidence="3" id="KW-1185">Reference proteome</keyword>
<name>A0AAW1K9T2_SAPOF</name>
<dbReference type="PANTHER" id="PTHR36806">
    <property type="entry name" value="ADENINE PHOSPHORIBOSYLTRANSFERASE"/>
    <property type="match status" value="1"/>
</dbReference>
<organism evidence="2 3">
    <name type="scientific">Saponaria officinalis</name>
    <name type="common">Common soapwort</name>
    <name type="synonym">Lychnis saponaria</name>
    <dbReference type="NCBI Taxonomy" id="3572"/>
    <lineage>
        <taxon>Eukaryota</taxon>
        <taxon>Viridiplantae</taxon>
        <taxon>Streptophyta</taxon>
        <taxon>Embryophyta</taxon>
        <taxon>Tracheophyta</taxon>
        <taxon>Spermatophyta</taxon>
        <taxon>Magnoliopsida</taxon>
        <taxon>eudicotyledons</taxon>
        <taxon>Gunneridae</taxon>
        <taxon>Pentapetalae</taxon>
        <taxon>Caryophyllales</taxon>
        <taxon>Caryophyllaceae</taxon>
        <taxon>Caryophylleae</taxon>
        <taxon>Saponaria</taxon>
    </lineage>
</organism>
<feature type="chain" id="PRO_5043710472" evidence="1">
    <location>
        <begin position="25"/>
        <end position="218"/>
    </location>
</feature>